<evidence type="ECO:0000313" key="5">
    <source>
        <dbReference type="Proteomes" id="UP001596028"/>
    </source>
</evidence>
<dbReference type="PRINTS" id="PR00455">
    <property type="entry name" value="HTHTETR"/>
</dbReference>
<dbReference type="SUPFAM" id="SSF46689">
    <property type="entry name" value="Homeodomain-like"/>
    <property type="match status" value="1"/>
</dbReference>
<dbReference type="Proteomes" id="UP001596028">
    <property type="component" value="Unassembled WGS sequence"/>
</dbReference>
<dbReference type="Gene3D" id="1.10.357.10">
    <property type="entry name" value="Tetracycline Repressor, domain 2"/>
    <property type="match status" value="1"/>
</dbReference>
<gene>
    <name evidence="4" type="ORF">ACFO3S_16340</name>
</gene>
<dbReference type="SUPFAM" id="SSF48498">
    <property type="entry name" value="Tetracyclin repressor-like, C-terminal domain"/>
    <property type="match status" value="1"/>
</dbReference>
<keyword evidence="5" id="KW-1185">Reference proteome</keyword>
<evidence type="ECO:0000313" key="4">
    <source>
        <dbReference type="EMBL" id="MFC4599824.1"/>
    </source>
</evidence>
<dbReference type="Gene3D" id="1.10.10.60">
    <property type="entry name" value="Homeodomain-like"/>
    <property type="match status" value="1"/>
</dbReference>
<dbReference type="RefSeq" id="WP_378098361.1">
    <property type="nucleotide sequence ID" value="NZ_JBHSEP010000012.1"/>
</dbReference>
<dbReference type="InterPro" id="IPR013570">
    <property type="entry name" value="Tscrpt_reg_YsiA_C"/>
</dbReference>
<protein>
    <submittedName>
        <fullName evidence="4">TetR/AcrR family transcriptional regulator</fullName>
    </submittedName>
</protein>
<feature type="DNA-binding region" description="H-T-H motif" evidence="2">
    <location>
        <begin position="29"/>
        <end position="48"/>
    </location>
</feature>
<evidence type="ECO:0000259" key="3">
    <source>
        <dbReference type="PROSITE" id="PS50977"/>
    </source>
</evidence>
<reference evidence="5" key="1">
    <citation type="journal article" date="2019" name="Int. J. Syst. Evol. Microbiol.">
        <title>The Global Catalogue of Microorganisms (GCM) 10K type strain sequencing project: providing services to taxonomists for standard genome sequencing and annotation.</title>
        <authorList>
            <consortium name="The Broad Institute Genomics Platform"/>
            <consortium name="The Broad Institute Genome Sequencing Center for Infectious Disease"/>
            <person name="Wu L."/>
            <person name="Ma J."/>
        </authorList>
    </citation>
    <scope>NUCLEOTIDE SEQUENCE [LARGE SCALE GENOMIC DNA]</scope>
    <source>
        <strain evidence="5">CCUG 49571</strain>
    </source>
</reference>
<sequence length="201" mass="22756">MTGRKREKYGLILDAAEKVIARSGYHGAQVSRIAKEAGVADGTVYLYFKNKEDLLISLFRERLGSLVQRFHDSIRETHTAGEALRIVCEIHFTMLERHADLAHVTQIELRQSSPKLRSAIGLTVKPYIVLIENIVRKGIEENTFRADLDTKLTRLLLFGAMDQVVTSWVISGRKYSLSGQVDKTVDFFLRGLAVEVEPKLR</sequence>
<dbReference type="Pfam" id="PF00440">
    <property type="entry name" value="TetR_N"/>
    <property type="match status" value="1"/>
</dbReference>
<comment type="caution">
    <text evidence="4">The sequence shown here is derived from an EMBL/GenBank/DDBJ whole genome shotgun (WGS) entry which is preliminary data.</text>
</comment>
<dbReference type="PANTHER" id="PTHR30055:SF195">
    <property type="entry name" value="FATTY ACID METABOLISM REGULATOR PROTEIN"/>
    <property type="match status" value="1"/>
</dbReference>
<dbReference type="InterPro" id="IPR001647">
    <property type="entry name" value="HTH_TetR"/>
</dbReference>
<keyword evidence="1 2" id="KW-0238">DNA-binding</keyword>
<organism evidence="4 5">
    <name type="scientific">Cohnella hongkongensis</name>
    <dbReference type="NCBI Taxonomy" id="178337"/>
    <lineage>
        <taxon>Bacteria</taxon>
        <taxon>Bacillati</taxon>
        <taxon>Bacillota</taxon>
        <taxon>Bacilli</taxon>
        <taxon>Bacillales</taxon>
        <taxon>Paenibacillaceae</taxon>
        <taxon>Cohnella</taxon>
    </lineage>
</organism>
<dbReference type="InterPro" id="IPR036271">
    <property type="entry name" value="Tet_transcr_reg_TetR-rel_C_sf"/>
</dbReference>
<accession>A0ABV9FF91</accession>
<name>A0ABV9FF91_9BACL</name>
<feature type="domain" description="HTH tetR-type" evidence="3">
    <location>
        <begin position="6"/>
        <end position="66"/>
    </location>
</feature>
<dbReference type="Pfam" id="PF08359">
    <property type="entry name" value="TetR_C_4"/>
    <property type="match status" value="1"/>
</dbReference>
<dbReference type="PROSITE" id="PS50977">
    <property type="entry name" value="HTH_TETR_2"/>
    <property type="match status" value="1"/>
</dbReference>
<dbReference type="InterPro" id="IPR050109">
    <property type="entry name" value="HTH-type_TetR-like_transc_reg"/>
</dbReference>
<dbReference type="PANTHER" id="PTHR30055">
    <property type="entry name" value="HTH-TYPE TRANSCRIPTIONAL REGULATOR RUTR"/>
    <property type="match status" value="1"/>
</dbReference>
<dbReference type="EMBL" id="JBHSEP010000012">
    <property type="protein sequence ID" value="MFC4599824.1"/>
    <property type="molecule type" value="Genomic_DNA"/>
</dbReference>
<evidence type="ECO:0000256" key="1">
    <source>
        <dbReference type="ARBA" id="ARBA00023125"/>
    </source>
</evidence>
<proteinExistence type="predicted"/>
<evidence type="ECO:0000256" key="2">
    <source>
        <dbReference type="PROSITE-ProRule" id="PRU00335"/>
    </source>
</evidence>
<dbReference type="InterPro" id="IPR009057">
    <property type="entry name" value="Homeodomain-like_sf"/>
</dbReference>